<keyword evidence="5" id="KW-0233">DNA recombination</keyword>
<comment type="subcellular location">
    <subcellularLocation>
        <location evidence="1">Cytoplasm</location>
        <location evidence="1">Nucleoid</location>
    </subcellularLocation>
</comment>
<comment type="similarity">
    <text evidence="2">Belongs to the RdgC family.</text>
</comment>
<keyword evidence="7" id="KW-1185">Reference proteome</keyword>
<evidence type="ECO:0000313" key="6">
    <source>
        <dbReference type="EMBL" id="TXR53708.1"/>
    </source>
</evidence>
<dbReference type="InterPro" id="IPR007476">
    <property type="entry name" value="RdgC"/>
</dbReference>
<dbReference type="Proteomes" id="UP000321764">
    <property type="component" value="Unassembled WGS sequence"/>
</dbReference>
<name>A0A5C8Z8W0_9GAMM</name>
<evidence type="ECO:0000256" key="3">
    <source>
        <dbReference type="ARBA" id="ARBA00022296"/>
    </source>
</evidence>
<dbReference type="OrthoDB" id="5290530at2"/>
<evidence type="ECO:0000256" key="4">
    <source>
        <dbReference type="ARBA" id="ARBA00022490"/>
    </source>
</evidence>
<organism evidence="6 7">
    <name type="scientific">Reinekea thalattae</name>
    <dbReference type="NCBI Taxonomy" id="2593301"/>
    <lineage>
        <taxon>Bacteria</taxon>
        <taxon>Pseudomonadati</taxon>
        <taxon>Pseudomonadota</taxon>
        <taxon>Gammaproteobacteria</taxon>
        <taxon>Oceanospirillales</taxon>
        <taxon>Saccharospirillaceae</taxon>
        <taxon>Reinekea</taxon>
    </lineage>
</organism>
<evidence type="ECO:0000256" key="1">
    <source>
        <dbReference type="ARBA" id="ARBA00004453"/>
    </source>
</evidence>
<dbReference type="AlphaFoldDB" id="A0A5C8Z8W0"/>
<dbReference type="GO" id="GO:0043590">
    <property type="term" value="C:bacterial nucleoid"/>
    <property type="evidence" value="ECO:0007669"/>
    <property type="project" value="TreeGrafter"/>
</dbReference>
<dbReference type="GO" id="GO:0003690">
    <property type="term" value="F:double-stranded DNA binding"/>
    <property type="evidence" value="ECO:0007669"/>
    <property type="project" value="TreeGrafter"/>
</dbReference>
<dbReference type="EMBL" id="VKAD01000001">
    <property type="protein sequence ID" value="TXR53708.1"/>
    <property type="molecule type" value="Genomic_DNA"/>
</dbReference>
<dbReference type="GO" id="GO:0000018">
    <property type="term" value="P:regulation of DNA recombination"/>
    <property type="evidence" value="ECO:0007669"/>
    <property type="project" value="TreeGrafter"/>
</dbReference>
<proteinExistence type="inferred from homology"/>
<dbReference type="NCBIfam" id="NF001464">
    <property type="entry name" value="PRK00321.1-5"/>
    <property type="match status" value="1"/>
</dbReference>
<protein>
    <recommendedName>
        <fullName evidence="3">Recombination-associated protein RdgC</fullName>
    </recommendedName>
</protein>
<dbReference type="RefSeq" id="WP_147713107.1">
    <property type="nucleotide sequence ID" value="NZ_VKAD01000001.1"/>
</dbReference>
<dbReference type="PANTHER" id="PTHR38103">
    <property type="entry name" value="RECOMBINATION-ASSOCIATED PROTEIN RDGC"/>
    <property type="match status" value="1"/>
</dbReference>
<sequence>MWFKNIQVYTFNDAFTHSEGHIETQLSQNAFHPLTALQESSFGFVPCFKDSELYVESIAGKLFISAQIQEKILPASVVNDHLNEKLDQIELDEGRRPTKKEREEIKEAIRAELLPKAFHKTKTVSAWIDSNNGLMVVNAASEKTADEFTSALREAIGSLSIVPLGSNASGADLLTQWYVEPESRPEDFSLEADLELTLLQDPTVKARYKNLDLNAPEINLSLEAGMRICQMALNFEEQCQFVLNEKFQIKRIKYQDTLIEKAQDSEDPRSDALLMCDTVTQLIVKIKAQIKHEAV</sequence>
<keyword evidence="4" id="KW-0963">Cytoplasm</keyword>
<reference evidence="6 7" key="1">
    <citation type="submission" date="2019-07" db="EMBL/GenBank/DDBJ databases">
        <title>Reinekea sp. strain SSH23 genome sequencing and assembly.</title>
        <authorList>
            <person name="Kim I."/>
        </authorList>
    </citation>
    <scope>NUCLEOTIDE SEQUENCE [LARGE SCALE GENOMIC DNA]</scope>
    <source>
        <strain evidence="6 7">SSH23</strain>
    </source>
</reference>
<evidence type="ECO:0000256" key="5">
    <source>
        <dbReference type="ARBA" id="ARBA00023172"/>
    </source>
</evidence>
<evidence type="ECO:0000313" key="7">
    <source>
        <dbReference type="Proteomes" id="UP000321764"/>
    </source>
</evidence>
<dbReference type="PANTHER" id="PTHR38103:SF1">
    <property type="entry name" value="RECOMBINATION-ASSOCIATED PROTEIN RDGC"/>
    <property type="match status" value="1"/>
</dbReference>
<dbReference type="GO" id="GO:0006310">
    <property type="term" value="P:DNA recombination"/>
    <property type="evidence" value="ECO:0007669"/>
    <property type="project" value="UniProtKB-KW"/>
</dbReference>
<gene>
    <name evidence="6" type="ORF">FME95_03880</name>
</gene>
<dbReference type="Pfam" id="PF04381">
    <property type="entry name" value="RdgC"/>
    <property type="match status" value="1"/>
</dbReference>
<evidence type="ECO:0000256" key="2">
    <source>
        <dbReference type="ARBA" id="ARBA00008657"/>
    </source>
</evidence>
<comment type="caution">
    <text evidence="6">The sequence shown here is derived from an EMBL/GenBank/DDBJ whole genome shotgun (WGS) entry which is preliminary data.</text>
</comment>
<accession>A0A5C8Z8W0</accession>